<dbReference type="Proteomes" id="UP000184073">
    <property type="component" value="Unassembled WGS sequence"/>
</dbReference>
<proteinExistence type="predicted"/>
<keyword evidence="3" id="KW-0862">Zinc</keyword>
<keyword evidence="7" id="KW-0539">Nucleus</keyword>
<dbReference type="GO" id="GO:0005634">
    <property type="term" value="C:nucleus"/>
    <property type="evidence" value="ECO:0007669"/>
    <property type="project" value="UniProtKB-SubCell"/>
</dbReference>
<gene>
    <name evidence="9" type="ORF">ASPVEDRAFT_89491</name>
</gene>
<dbReference type="OrthoDB" id="2154091at2759"/>
<dbReference type="InterPro" id="IPR036864">
    <property type="entry name" value="Zn2-C6_fun-type_DNA-bd_sf"/>
</dbReference>
<dbReference type="InterPro" id="IPR001138">
    <property type="entry name" value="Zn2Cys6_DnaBD"/>
</dbReference>
<evidence type="ECO:0000313" key="9">
    <source>
        <dbReference type="EMBL" id="OJJ08262.1"/>
    </source>
</evidence>
<dbReference type="AlphaFoldDB" id="A0A1L9Q3G7"/>
<evidence type="ECO:0000256" key="7">
    <source>
        <dbReference type="ARBA" id="ARBA00023242"/>
    </source>
</evidence>
<dbReference type="Pfam" id="PF04082">
    <property type="entry name" value="Fungal_trans"/>
    <property type="match status" value="1"/>
</dbReference>
<dbReference type="GO" id="GO:0006351">
    <property type="term" value="P:DNA-templated transcription"/>
    <property type="evidence" value="ECO:0007669"/>
    <property type="project" value="InterPro"/>
</dbReference>
<evidence type="ECO:0000256" key="3">
    <source>
        <dbReference type="ARBA" id="ARBA00022833"/>
    </source>
</evidence>
<organism evidence="9 10">
    <name type="scientific">Aspergillus versicolor CBS 583.65</name>
    <dbReference type="NCBI Taxonomy" id="1036611"/>
    <lineage>
        <taxon>Eukaryota</taxon>
        <taxon>Fungi</taxon>
        <taxon>Dikarya</taxon>
        <taxon>Ascomycota</taxon>
        <taxon>Pezizomycotina</taxon>
        <taxon>Eurotiomycetes</taxon>
        <taxon>Eurotiomycetidae</taxon>
        <taxon>Eurotiales</taxon>
        <taxon>Aspergillaceae</taxon>
        <taxon>Aspergillus</taxon>
        <taxon>Aspergillus subgen. Nidulantes</taxon>
    </lineage>
</organism>
<dbReference type="SMART" id="SM00906">
    <property type="entry name" value="Fungal_trans"/>
    <property type="match status" value="1"/>
</dbReference>
<sequence>MESTSNRKLIRPGKHVTRACTGCRQRKTKCDGARPQCANCRIHNQQCVMPQGVDKRTVPSKERYSRLEQYTQSLESVLLSNGITLPPRMDISALTPDSGALNPNPVVQTPASRDDSSWGSICDPPIEGSDSAIPSLLQDMESPVDLLSERFGSLQLADDGQVRFFGATSNLHIQHVGSFSLADPKIRSVYGSEGDILRHAGVGEAVPEQLEDHLLRLYFCWENPNIPVVEQDVFYAQRAMYRATGRPSHLYSELLANTMCAVGAALTRRRPCGLPESLAEFFSTRAKALLEVEMDAPSLCTVQALVILSGVEALLTRDARGWLYSGMAMRLATDLGLHLEPLQSAHGEGSSASEMRIRRVVFWGAYIHDRMWSFYVGRPESLDEKHIFVEPLKASDIVQGATCWQRYIDEDHDLDPISLPGLFGEVAQYTVSLCRRMSHIRRALYNSLHPGKAEIMSLHSTARELRANLLSWAETLPPSLSLRDDKEQPLPPHVLQLQCVYLLFARDWQLTPPISMQYHAILVVIDRPFTYGRYQGLPGLTAADIEECHKACTDAAISITKTLQVFRHRHGARQMNIHTVHLIFTAALVHIHNVFFAPAEDTRTAARSHFRISCQVLLEIGQAYKNALRALEIVTSIKSKLETAQRPRPGSDGEYNGGLNKRARLDAHGLPTPSVSAGSGAGTEPLVAPAMEGLDMLEECLDIPSSTTFLATDSGFPESWGWVSPPGSFFTGSE</sequence>
<dbReference type="GO" id="GO:0000981">
    <property type="term" value="F:DNA-binding transcription factor activity, RNA polymerase II-specific"/>
    <property type="evidence" value="ECO:0007669"/>
    <property type="project" value="InterPro"/>
</dbReference>
<dbReference type="RefSeq" id="XP_040674024.1">
    <property type="nucleotide sequence ID" value="XM_040818627.1"/>
</dbReference>
<dbReference type="GO" id="GO:0003677">
    <property type="term" value="F:DNA binding"/>
    <property type="evidence" value="ECO:0007669"/>
    <property type="project" value="UniProtKB-KW"/>
</dbReference>
<dbReference type="PANTHER" id="PTHR31313:SF77">
    <property type="entry name" value="ZN(II)2CYS6 TRANSCRIPTION FACTOR (EUROFUNG)"/>
    <property type="match status" value="1"/>
</dbReference>
<evidence type="ECO:0000259" key="8">
    <source>
        <dbReference type="PROSITE" id="PS50048"/>
    </source>
</evidence>
<feature type="domain" description="Zn(2)-C6 fungal-type" evidence="8">
    <location>
        <begin position="19"/>
        <end position="49"/>
    </location>
</feature>
<dbReference type="GO" id="GO:0008270">
    <property type="term" value="F:zinc ion binding"/>
    <property type="evidence" value="ECO:0007669"/>
    <property type="project" value="InterPro"/>
</dbReference>
<dbReference type="Gene3D" id="4.10.240.10">
    <property type="entry name" value="Zn(2)-C6 fungal-type DNA-binding domain"/>
    <property type="match status" value="1"/>
</dbReference>
<dbReference type="SMART" id="SM00066">
    <property type="entry name" value="GAL4"/>
    <property type="match status" value="1"/>
</dbReference>
<evidence type="ECO:0000256" key="6">
    <source>
        <dbReference type="ARBA" id="ARBA00023163"/>
    </source>
</evidence>
<dbReference type="PROSITE" id="PS50048">
    <property type="entry name" value="ZN2_CY6_FUNGAL_2"/>
    <property type="match status" value="1"/>
</dbReference>
<evidence type="ECO:0000256" key="5">
    <source>
        <dbReference type="ARBA" id="ARBA00023125"/>
    </source>
</evidence>
<keyword evidence="4" id="KW-0805">Transcription regulation</keyword>
<evidence type="ECO:0000313" key="10">
    <source>
        <dbReference type="Proteomes" id="UP000184073"/>
    </source>
</evidence>
<dbReference type="PROSITE" id="PS00463">
    <property type="entry name" value="ZN2_CY6_FUNGAL_1"/>
    <property type="match status" value="1"/>
</dbReference>
<accession>A0A1L9Q3G7</accession>
<reference evidence="10" key="1">
    <citation type="journal article" date="2017" name="Genome Biol.">
        <title>Comparative genomics reveals high biological diversity and specific adaptations in the industrially and medically important fungal genus Aspergillus.</title>
        <authorList>
            <person name="de Vries R.P."/>
            <person name="Riley R."/>
            <person name="Wiebenga A."/>
            <person name="Aguilar-Osorio G."/>
            <person name="Amillis S."/>
            <person name="Uchima C.A."/>
            <person name="Anderluh G."/>
            <person name="Asadollahi M."/>
            <person name="Askin M."/>
            <person name="Barry K."/>
            <person name="Battaglia E."/>
            <person name="Bayram O."/>
            <person name="Benocci T."/>
            <person name="Braus-Stromeyer S.A."/>
            <person name="Caldana C."/>
            <person name="Canovas D."/>
            <person name="Cerqueira G.C."/>
            <person name="Chen F."/>
            <person name="Chen W."/>
            <person name="Choi C."/>
            <person name="Clum A."/>
            <person name="Dos Santos R.A."/>
            <person name="Damasio A.R."/>
            <person name="Diallinas G."/>
            <person name="Emri T."/>
            <person name="Fekete E."/>
            <person name="Flipphi M."/>
            <person name="Freyberg S."/>
            <person name="Gallo A."/>
            <person name="Gournas C."/>
            <person name="Habgood R."/>
            <person name="Hainaut M."/>
            <person name="Harispe M.L."/>
            <person name="Henrissat B."/>
            <person name="Hilden K.S."/>
            <person name="Hope R."/>
            <person name="Hossain A."/>
            <person name="Karabika E."/>
            <person name="Karaffa L."/>
            <person name="Karanyi Z."/>
            <person name="Krasevec N."/>
            <person name="Kuo A."/>
            <person name="Kusch H."/>
            <person name="LaButti K."/>
            <person name="Lagendijk E.L."/>
            <person name="Lapidus A."/>
            <person name="Levasseur A."/>
            <person name="Lindquist E."/>
            <person name="Lipzen A."/>
            <person name="Logrieco A.F."/>
            <person name="MacCabe A."/>
            <person name="Maekelae M.R."/>
            <person name="Malavazi I."/>
            <person name="Melin P."/>
            <person name="Meyer V."/>
            <person name="Mielnichuk N."/>
            <person name="Miskei M."/>
            <person name="Molnar A.P."/>
            <person name="Mule G."/>
            <person name="Ngan C.Y."/>
            <person name="Orejas M."/>
            <person name="Orosz E."/>
            <person name="Ouedraogo J.P."/>
            <person name="Overkamp K.M."/>
            <person name="Park H.-S."/>
            <person name="Perrone G."/>
            <person name="Piumi F."/>
            <person name="Punt P.J."/>
            <person name="Ram A.F."/>
            <person name="Ramon A."/>
            <person name="Rauscher S."/>
            <person name="Record E."/>
            <person name="Riano-Pachon D.M."/>
            <person name="Robert V."/>
            <person name="Roehrig J."/>
            <person name="Ruller R."/>
            <person name="Salamov A."/>
            <person name="Salih N.S."/>
            <person name="Samson R.A."/>
            <person name="Sandor E."/>
            <person name="Sanguinetti M."/>
            <person name="Schuetze T."/>
            <person name="Sepcic K."/>
            <person name="Shelest E."/>
            <person name="Sherlock G."/>
            <person name="Sophianopoulou V."/>
            <person name="Squina F.M."/>
            <person name="Sun H."/>
            <person name="Susca A."/>
            <person name="Todd R.B."/>
            <person name="Tsang A."/>
            <person name="Unkles S.E."/>
            <person name="van de Wiele N."/>
            <person name="van Rossen-Uffink D."/>
            <person name="Oliveira J.V."/>
            <person name="Vesth T.C."/>
            <person name="Visser J."/>
            <person name="Yu J.-H."/>
            <person name="Zhou M."/>
            <person name="Andersen M.R."/>
            <person name="Archer D.B."/>
            <person name="Baker S.E."/>
            <person name="Benoit I."/>
            <person name="Brakhage A.A."/>
            <person name="Braus G.H."/>
            <person name="Fischer R."/>
            <person name="Frisvad J.C."/>
            <person name="Goldman G.H."/>
            <person name="Houbraken J."/>
            <person name="Oakley B."/>
            <person name="Pocsi I."/>
            <person name="Scazzocchio C."/>
            <person name="Seiboth B."/>
            <person name="vanKuyk P.A."/>
            <person name="Wortman J."/>
            <person name="Dyer P.S."/>
            <person name="Grigoriev I.V."/>
        </authorList>
    </citation>
    <scope>NUCLEOTIDE SEQUENCE [LARGE SCALE GENOMIC DNA]</scope>
    <source>
        <strain evidence="10">CBS 583.65</strain>
    </source>
</reference>
<protein>
    <recommendedName>
        <fullName evidence="8">Zn(2)-C6 fungal-type domain-containing protein</fullName>
    </recommendedName>
</protein>
<keyword evidence="2" id="KW-0479">Metal-binding</keyword>
<name>A0A1L9Q3G7_ASPVE</name>
<dbReference type="InterPro" id="IPR007219">
    <property type="entry name" value="XnlR_reg_dom"/>
</dbReference>
<keyword evidence="6" id="KW-0804">Transcription</keyword>
<dbReference type="VEuPathDB" id="FungiDB:ASPVEDRAFT_89491"/>
<keyword evidence="10" id="KW-1185">Reference proteome</keyword>
<dbReference type="GeneID" id="63734138"/>
<dbReference type="Pfam" id="PF00172">
    <property type="entry name" value="Zn_clus"/>
    <property type="match status" value="1"/>
</dbReference>
<dbReference type="InterPro" id="IPR051615">
    <property type="entry name" value="Transcr_Regulatory_Elem"/>
</dbReference>
<dbReference type="EMBL" id="KV878139">
    <property type="protein sequence ID" value="OJJ08262.1"/>
    <property type="molecule type" value="Genomic_DNA"/>
</dbReference>
<dbReference type="PANTHER" id="PTHR31313">
    <property type="entry name" value="TY1 ENHANCER ACTIVATOR"/>
    <property type="match status" value="1"/>
</dbReference>
<comment type="subcellular location">
    <subcellularLocation>
        <location evidence="1">Nucleus</location>
    </subcellularLocation>
</comment>
<dbReference type="CDD" id="cd12148">
    <property type="entry name" value="fungal_TF_MHR"/>
    <property type="match status" value="1"/>
</dbReference>
<keyword evidence="5" id="KW-0238">DNA-binding</keyword>
<evidence type="ECO:0000256" key="1">
    <source>
        <dbReference type="ARBA" id="ARBA00004123"/>
    </source>
</evidence>
<evidence type="ECO:0000256" key="2">
    <source>
        <dbReference type="ARBA" id="ARBA00022723"/>
    </source>
</evidence>
<dbReference type="STRING" id="1036611.A0A1L9Q3G7"/>
<dbReference type="CDD" id="cd00067">
    <property type="entry name" value="GAL4"/>
    <property type="match status" value="1"/>
</dbReference>
<evidence type="ECO:0000256" key="4">
    <source>
        <dbReference type="ARBA" id="ARBA00023015"/>
    </source>
</evidence>
<dbReference type="SUPFAM" id="SSF57701">
    <property type="entry name" value="Zn2/Cys6 DNA-binding domain"/>
    <property type="match status" value="1"/>
</dbReference>